<feature type="transmembrane region" description="Helical" evidence="1">
    <location>
        <begin position="86"/>
        <end position="108"/>
    </location>
</feature>
<keyword evidence="1" id="KW-1133">Transmembrane helix</keyword>
<reference evidence="2" key="2">
    <citation type="submission" date="2017-11" db="EMBL/GenBank/DDBJ databases">
        <title>Coralsnake Venomics: Analyses of Venom Gland Transcriptomes and Proteomes of Six Brazilian Taxa.</title>
        <authorList>
            <person name="Aird S.D."/>
            <person name="Jorge da Silva N."/>
            <person name="Qiu L."/>
            <person name="Villar-Briones A."/>
            <person name="Aparecida-Saddi V."/>
            <person name="Campos-Telles M.P."/>
            <person name="Grau M."/>
            <person name="Mikheyev A.S."/>
        </authorList>
    </citation>
    <scope>NUCLEOTIDE SEQUENCE</scope>
    <source>
        <tissue evidence="2">Venom_gland</tissue>
    </source>
</reference>
<evidence type="ECO:0000313" key="2">
    <source>
        <dbReference type="EMBL" id="LAA81217.1"/>
    </source>
</evidence>
<organism evidence="2">
    <name type="scientific">Micrurus lemniscatus lemniscatus</name>
    <dbReference type="NCBI Taxonomy" id="129467"/>
    <lineage>
        <taxon>Eukaryota</taxon>
        <taxon>Metazoa</taxon>
        <taxon>Chordata</taxon>
        <taxon>Craniata</taxon>
        <taxon>Vertebrata</taxon>
        <taxon>Euteleostomi</taxon>
        <taxon>Lepidosauria</taxon>
        <taxon>Squamata</taxon>
        <taxon>Bifurcata</taxon>
        <taxon>Unidentata</taxon>
        <taxon>Episquamata</taxon>
        <taxon>Toxicofera</taxon>
        <taxon>Serpentes</taxon>
        <taxon>Colubroidea</taxon>
        <taxon>Elapidae</taxon>
        <taxon>Elapinae</taxon>
        <taxon>Micrurus</taxon>
    </lineage>
</organism>
<proteinExistence type="predicted"/>
<dbReference type="EMBL" id="IACK01084603">
    <property type="protein sequence ID" value="LAA81217.1"/>
    <property type="molecule type" value="Transcribed_RNA"/>
</dbReference>
<accession>A0A2D4IAI5</accession>
<protein>
    <submittedName>
        <fullName evidence="2">Uncharacterized protein</fullName>
    </submittedName>
</protein>
<reference evidence="2" key="1">
    <citation type="submission" date="2017-07" db="EMBL/GenBank/DDBJ databases">
        <authorList>
            <person name="Mikheyev A."/>
            <person name="Grau M."/>
        </authorList>
    </citation>
    <scope>NUCLEOTIDE SEQUENCE</scope>
    <source>
        <tissue evidence="2">Venom_gland</tissue>
    </source>
</reference>
<keyword evidence="1" id="KW-0472">Membrane</keyword>
<evidence type="ECO:0000256" key="1">
    <source>
        <dbReference type="SAM" id="Phobius"/>
    </source>
</evidence>
<name>A0A2D4IAI5_MICLE</name>
<dbReference type="AlphaFoldDB" id="A0A2D4IAI5"/>
<keyword evidence="1" id="KW-0812">Transmembrane</keyword>
<sequence length="117" mass="13506">MQGCVQVYAITGFSSSSQIRKALKKSQQPDKKQQEFIAINKNTVSSPRKVCLVKRKVYIFIKFAKIMEGKRKPRDKPPEYDIKMQILLPFSTVSLEFCIMYSITCTFINKAHKMPPL</sequence>